<dbReference type="FunFam" id="3.20.20.80:FF:000063">
    <property type="entry name" value="Beta-hexosaminidase"/>
    <property type="match status" value="1"/>
</dbReference>
<dbReference type="GO" id="GO:0005764">
    <property type="term" value="C:lysosome"/>
    <property type="evidence" value="ECO:0007669"/>
    <property type="project" value="TreeGrafter"/>
</dbReference>
<protein>
    <recommendedName>
        <fullName evidence="7">Beta-hexosaminidase</fullName>
        <ecNumber evidence="7">3.2.1.52</ecNumber>
    </recommendedName>
</protein>
<dbReference type="GO" id="GO:0004563">
    <property type="term" value="F:beta-N-acetylhexosaminidase activity"/>
    <property type="evidence" value="ECO:0007669"/>
    <property type="project" value="UniProtKB-EC"/>
</dbReference>
<dbReference type="InterPro" id="IPR017853">
    <property type="entry name" value="GH"/>
</dbReference>
<dbReference type="PANTHER" id="PTHR22600">
    <property type="entry name" value="BETA-HEXOSAMINIDASE"/>
    <property type="match status" value="1"/>
</dbReference>
<dbReference type="GO" id="GO:0030203">
    <property type="term" value="P:glycosaminoglycan metabolic process"/>
    <property type="evidence" value="ECO:0007669"/>
    <property type="project" value="TreeGrafter"/>
</dbReference>
<dbReference type="SUPFAM" id="SSF51445">
    <property type="entry name" value="(Trans)glycosidases"/>
    <property type="match status" value="1"/>
</dbReference>
<keyword evidence="6 7" id="KW-0326">Glycosidase</keyword>
<dbReference type="Pfam" id="PF14845">
    <property type="entry name" value="Glycohydro_20b2"/>
    <property type="match status" value="1"/>
</dbReference>
<evidence type="ECO:0000256" key="3">
    <source>
        <dbReference type="ARBA" id="ARBA00022729"/>
    </source>
</evidence>
<evidence type="ECO:0000313" key="12">
    <source>
        <dbReference type="EMBL" id="MDE50891.1"/>
    </source>
</evidence>
<gene>
    <name evidence="12" type="primary">Hexa</name>
    <name evidence="12" type="ORF">g.9554</name>
</gene>
<feature type="domain" description="Glycoside hydrolase family 20 catalytic" evidence="10">
    <location>
        <begin position="213"/>
        <end position="541"/>
    </location>
</feature>
<dbReference type="GO" id="GO:0016020">
    <property type="term" value="C:membrane"/>
    <property type="evidence" value="ECO:0007669"/>
    <property type="project" value="TreeGrafter"/>
</dbReference>
<feature type="disulfide bond" evidence="9">
    <location>
        <begin position="560"/>
        <end position="577"/>
    </location>
</feature>
<dbReference type="CDD" id="cd06562">
    <property type="entry name" value="GH20_HexA_HexB-like"/>
    <property type="match status" value="1"/>
</dbReference>
<feature type="domain" description="Beta-hexosaminidase eukaryotic type N-terminal" evidence="11">
    <location>
        <begin position="63"/>
        <end position="192"/>
    </location>
</feature>
<dbReference type="Gene3D" id="3.30.379.10">
    <property type="entry name" value="Chitobiase/beta-hexosaminidase domain 2-like"/>
    <property type="match status" value="1"/>
</dbReference>
<dbReference type="InterPro" id="IPR029019">
    <property type="entry name" value="HEX_eukaryotic_N"/>
</dbReference>
<evidence type="ECO:0000259" key="10">
    <source>
        <dbReference type="Pfam" id="PF00728"/>
    </source>
</evidence>
<keyword evidence="4 7" id="KW-0378">Hydrolase</keyword>
<dbReference type="PIRSF" id="PIRSF001093">
    <property type="entry name" value="B-hxosamndse_ab_euk"/>
    <property type="match status" value="1"/>
</dbReference>
<dbReference type="PRINTS" id="PR00738">
    <property type="entry name" value="GLHYDRLASE20"/>
</dbReference>
<evidence type="ECO:0000256" key="6">
    <source>
        <dbReference type="ARBA" id="ARBA00023295"/>
    </source>
</evidence>
<dbReference type="InterPro" id="IPR029018">
    <property type="entry name" value="Hex-like_dom2"/>
</dbReference>
<keyword evidence="9" id="KW-1015">Disulfide bond</keyword>
<evidence type="ECO:0000256" key="4">
    <source>
        <dbReference type="ARBA" id="ARBA00022801"/>
    </source>
</evidence>
<organism evidence="12">
    <name type="scientific">Aceria tosichella</name>
    <name type="common">wheat curl mite</name>
    <dbReference type="NCBI Taxonomy" id="561515"/>
    <lineage>
        <taxon>Eukaryota</taxon>
        <taxon>Metazoa</taxon>
        <taxon>Ecdysozoa</taxon>
        <taxon>Arthropoda</taxon>
        <taxon>Chelicerata</taxon>
        <taxon>Arachnida</taxon>
        <taxon>Acari</taxon>
        <taxon>Acariformes</taxon>
        <taxon>Trombidiformes</taxon>
        <taxon>Prostigmata</taxon>
        <taxon>Eupodina</taxon>
        <taxon>Eriophyoidea</taxon>
        <taxon>Eriophyidae</taxon>
        <taxon>Eriophyinae</taxon>
        <taxon>Aceriini</taxon>
        <taxon>Aceria</taxon>
    </lineage>
</organism>
<evidence type="ECO:0000256" key="7">
    <source>
        <dbReference type="PIRNR" id="PIRNR001093"/>
    </source>
</evidence>
<dbReference type="InterPro" id="IPR025705">
    <property type="entry name" value="Beta_hexosaminidase_sua/sub"/>
</dbReference>
<dbReference type="AlphaFoldDB" id="A0A6G1SL05"/>
<comment type="similarity">
    <text evidence="2 7">Belongs to the glycosyl hydrolase 20 family.</text>
</comment>
<evidence type="ECO:0000256" key="9">
    <source>
        <dbReference type="PIRSR" id="PIRSR001093-2"/>
    </source>
</evidence>
<dbReference type="Gene3D" id="3.20.20.80">
    <property type="entry name" value="Glycosidases"/>
    <property type="match status" value="1"/>
</dbReference>
<evidence type="ECO:0000259" key="11">
    <source>
        <dbReference type="Pfam" id="PF14845"/>
    </source>
</evidence>
<reference evidence="12" key="1">
    <citation type="submission" date="2018-10" db="EMBL/GenBank/DDBJ databases">
        <title>Transcriptome assembly of Aceria tosichella (Wheat curl mite) Type 2.</title>
        <authorList>
            <person name="Scully E.D."/>
            <person name="Geib S.M."/>
            <person name="Palmer N.A."/>
            <person name="Gupta A.K."/>
            <person name="Sarath G."/>
            <person name="Tatineni S."/>
        </authorList>
    </citation>
    <scope>NUCLEOTIDE SEQUENCE</scope>
    <source>
        <strain evidence="12">LincolnNE</strain>
    </source>
</reference>
<comment type="catalytic activity">
    <reaction evidence="1 7">
        <text>Hydrolysis of terminal non-reducing N-acetyl-D-hexosamine residues in N-acetyl-beta-D-hexosaminides.</text>
        <dbReference type="EC" id="3.2.1.52"/>
    </reaction>
</comment>
<evidence type="ECO:0000256" key="8">
    <source>
        <dbReference type="PIRSR" id="PIRSR001093-1"/>
    </source>
</evidence>
<dbReference type="SUPFAM" id="SSF55545">
    <property type="entry name" value="beta-N-acetylhexosaminidase-like domain"/>
    <property type="match status" value="1"/>
</dbReference>
<feature type="active site" description="Proton donor" evidence="8">
    <location>
        <position position="377"/>
    </location>
</feature>
<keyword evidence="5" id="KW-0325">Glycoprotein</keyword>
<dbReference type="GO" id="GO:0005975">
    <property type="term" value="P:carbohydrate metabolic process"/>
    <property type="evidence" value="ECO:0007669"/>
    <property type="project" value="InterPro"/>
</dbReference>
<keyword evidence="3" id="KW-0732">Signal</keyword>
<dbReference type="PANTHER" id="PTHR22600:SF21">
    <property type="entry name" value="BETA-HEXOSAMINIDASE A"/>
    <property type="match status" value="1"/>
</dbReference>
<evidence type="ECO:0000256" key="2">
    <source>
        <dbReference type="ARBA" id="ARBA00006285"/>
    </source>
</evidence>
<name>A0A6G1SL05_9ACAR</name>
<proteinExistence type="inferred from homology"/>
<dbReference type="EMBL" id="GGYP01006120">
    <property type="protein sequence ID" value="MDE50891.1"/>
    <property type="molecule type" value="Transcribed_RNA"/>
</dbReference>
<evidence type="ECO:0000256" key="1">
    <source>
        <dbReference type="ARBA" id="ARBA00001231"/>
    </source>
</evidence>
<feature type="disulfide bond" evidence="9">
    <location>
        <begin position="322"/>
        <end position="382"/>
    </location>
</feature>
<sequence length="598" mass="68744">MILKLKPPQARAHRALQPLASLFVISALVLLVNNEFVTQSNAHITYIEVKLPLKGVHPGPVSVWPLPQYWQKSNRVLLINKDPFNFVTNVKNCSVIDNAINRYRTIVKSIASRPTDKPVNGSVEALQVLSSIRNLPVLNSVFVQVNGIHDCNYPMPKADESYNINVGIHTIAEIQASTVWGALRALETFSQLAWNFHGYLVVNETEIRDWPRFSYRGMMIDTARHFIPKPVLMANLDAMAYNKLNVFHWHIVDDQSWPMESLVYPELHKRGAYGPKKIYSIADILEIIEYARMRGIRVIPEIDTPGHTQSMGKAIPGILTSCYGEGPSRPNTANYPKHAEQEILNPIQDYTYQVVLKIIEEVKRLFPDPYVHLGMDESYYDCWESNPEIRLWMLKNNMTSMKDLETFYVQKTIDNVRKIGYQTIIWQDPLDNRAQVPQDTIVEVWKDFPTKSWQESMNAISEYVGNDLLLSACWYLNYISYGQDWEKYYQCDPHSFSDNPIKQARVIGGEAAIWTEYVDGAKLLPLAWPRASAVAERLWSPPQLTRNLDDARYRLDEHRCKMLERGIPANPVTNGNCPLEFYEEGYALLDGRLRTWPN</sequence>
<dbReference type="Pfam" id="PF00728">
    <property type="entry name" value="Glyco_hydro_20"/>
    <property type="match status" value="1"/>
</dbReference>
<dbReference type="InterPro" id="IPR015883">
    <property type="entry name" value="Glyco_hydro_20_cat"/>
</dbReference>
<accession>A0A6G1SL05</accession>
<feature type="disulfide bond" evidence="9">
    <location>
        <begin position="93"/>
        <end position="151"/>
    </location>
</feature>
<dbReference type="EC" id="3.2.1.52" evidence="7"/>
<evidence type="ECO:0000256" key="5">
    <source>
        <dbReference type="ARBA" id="ARBA00023180"/>
    </source>
</evidence>
<dbReference type="GO" id="GO:0006689">
    <property type="term" value="P:ganglioside catabolic process"/>
    <property type="evidence" value="ECO:0007669"/>
    <property type="project" value="TreeGrafter"/>
</dbReference>